<evidence type="ECO:0000256" key="6">
    <source>
        <dbReference type="ARBA" id="ARBA00023136"/>
    </source>
</evidence>
<dbReference type="PANTHER" id="PTHR30069">
    <property type="entry name" value="TONB-DEPENDENT OUTER MEMBRANE RECEPTOR"/>
    <property type="match status" value="1"/>
</dbReference>
<evidence type="ECO:0000256" key="1">
    <source>
        <dbReference type="ARBA" id="ARBA00004571"/>
    </source>
</evidence>
<keyword evidence="2 8" id="KW-0813">Transport</keyword>
<dbReference type="InterPro" id="IPR036942">
    <property type="entry name" value="Beta-barrel_TonB_sf"/>
</dbReference>
<dbReference type="Pfam" id="PF00593">
    <property type="entry name" value="TonB_dep_Rec_b-barrel"/>
    <property type="match status" value="1"/>
</dbReference>
<dbReference type="Proteomes" id="UP000486602">
    <property type="component" value="Unassembled WGS sequence"/>
</dbReference>
<keyword evidence="4 8" id="KW-0812">Transmembrane</keyword>
<dbReference type="GO" id="GO:0009279">
    <property type="term" value="C:cell outer membrane"/>
    <property type="evidence" value="ECO:0007669"/>
    <property type="project" value="UniProtKB-SubCell"/>
</dbReference>
<evidence type="ECO:0000256" key="5">
    <source>
        <dbReference type="ARBA" id="ARBA00023077"/>
    </source>
</evidence>
<proteinExistence type="inferred from homology"/>
<name>A0A7K3WJV9_9FLAO</name>
<keyword evidence="7 8" id="KW-0998">Cell outer membrane</keyword>
<comment type="caution">
    <text evidence="12">The sequence shown here is derived from an EMBL/GenBank/DDBJ whole genome shotgun (WGS) entry which is preliminary data.</text>
</comment>
<keyword evidence="6 8" id="KW-0472">Membrane</keyword>
<feature type="domain" description="TonB-dependent receptor plug" evidence="11">
    <location>
        <begin position="120"/>
        <end position="226"/>
    </location>
</feature>
<dbReference type="InterPro" id="IPR000531">
    <property type="entry name" value="Beta-barrel_TonB"/>
</dbReference>
<reference evidence="12 13" key="1">
    <citation type="submission" date="2020-02" db="EMBL/GenBank/DDBJ databases">
        <title>Out from the shadows clarifying the taxonomy of the family Cryomorphaceae and related taxa by utilizing the GTDB taxonomic framework.</title>
        <authorList>
            <person name="Bowman J.P."/>
        </authorList>
    </citation>
    <scope>NUCLEOTIDE SEQUENCE [LARGE SCALE GENOMIC DNA]</scope>
    <source>
        <strain evidence="12 13">QSSC 1-22</strain>
    </source>
</reference>
<keyword evidence="13" id="KW-1185">Reference proteome</keyword>
<accession>A0A7K3WJV9</accession>
<keyword evidence="3 8" id="KW-1134">Transmembrane beta strand</keyword>
<dbReference type="InterPro" id="IPR013784">
    <property type="entry name" value="Carb-bd-like_fold"/>
</dbReference>
<dbReference type="AlphaFoldDB" id="A0A7K3WJV9"/>
<gene>
    <name evidence="12" type="ORF">G3O08_00250</name>
</gene>
<dbReference type="GO" id="GO:0015344">
    <property type="term" value="F:siderophore uptake transmembrane transporter activity"/>
    <property type="evidence" value="ECO:0007669"/>
    <property type="project" value="TreeGrafter"/>
</dbReference>
<evidence type="ECO:0000259" key="10">
    <source>
        <dbReference type="Pfam" id="PF00593"/>
    </source>
</evidence>
<organism evidence="12 13">
    <name type="scientific">Cryomorpha ignava</name>
    <dbReference type="NCBI Taxonomy" id="101383"/>
    <lineage>
        <taxon>Bacteria</taxon>
        <taxon>Pseudomonadati</taxon>
        <taxon>Bacteroidota</taxon>
        <taxon>Flavobacteriia</taxon>
        <taxon>Flavobacteriales</taxon>
        <taxon>Cryomorphaceae</taxon>
        <taxon>Cryomorpha</taxon>
    </lineage>
</organism>
<dbReference type="SUPFAM" id="SSF56935">
    <property type="entry name" value="Porins"/>
    <property type="match status" value="1"/>
</dbReference>
<evidence type="ECO:0000256" key="3">
    <source>
        <dbReference type="ARBA" id="ARBA00022452"/>
    </source>
</evidence>
<evidence type="ECO:0000256" key="8">
    <source>
        <dbReference type="PROSITE-ProRule" id="PRU01360"/>
    </source>
</evidence>
<keyword evidence="12" id="KW-0675">Receptor</keyword>
<dbReference type="Gene3D" id="2.60.40.1120">
    <property type="entry name" value="Carboxypeptidase-like, regulatory domain"/>
    <property type="match status" value="1"/>
</dbReference>
<dbReference type="Pfam" id="PF07715">
    <property type="entry name" value="Plug"/>
    <property type="match status" value="1"/>
</dbReference>
<evidence type="ECO:0000256" key="4">
    <source>
        <dbReference type="ARBA" id="ARBA00022692"/>
    </source>
</evidence>
<dbReference type="PROSITE" id="PS51257">
    <property type="entry name" value="PROKAR_LIPOPROTEIN"/>
    <property type="match status" value="1"/>
</dbReference>
<evidence type="ECO:0000259" key="11">
    <source>
        <dbReference type="Pfam" id="PF07715"/>
    </source>
</evidence>
<keyword evidence="5 9" id="KW-0798">TonB box</keyword>
<evidence type="ECO:0000256" key="7">
    <source>
        <dbReference type="ARBA" id="ARBA00023237"/>
    </source>
</evidence>
<dbReference type="Pfam" id="PF13715">
    <property type="entry name" value="CarbopepD_reg_2"/>
    <property type="match status" value="1"/>
</dbReference>
<dbReference type="PANTHER" id="PTHR30069:SF57">
    <property type="entry name" value="TONB-DEPENDENT RECEPTOR"/>
    <property type="match status" value="1"/>
</dbReference>
<evidence type="ECO:0000256" key="9">
    <source>
        <dbReference type="RuleBase" id="RU003357"/>
    </source>
</evidence>
<dbReference type="InterPro" id="IPR037066">
    <property type="entry name" value="Plug_dom_sf"/>
</dbReference>
<sequence length="771" mass="85026">MKSLILLTLIIIFSFSIGCAQIGNIRGSVNDIDGKPLPFAAVQVKNTNLGTAASESGSFTIHNVPVGAQTIEITTLGFQRYSTSVDVKAGETVEINAKLKEGMLDIEEIVVTGTRTAKRQTDSPVIVNLIDSKDLDQVVATNLSEGLRFQPGLRVETDCQTCSYTQIRMNGLQGGYSQILINGRPTFSPLTGLYGLEQIPVNMIERIETVRGGVSALYGSSAIGGTVNVITKVPNDNGYSVSNTFQSIRGKTNDNILAGNATLVNEAQNAGATFFVSNRNRKAFDANGDNFSELPQLKNNSFGANLFFLPAKNQKLEISLSSINEYRYGGEMVKGAAHLAKQSEERTHNVFMGSLDYQINFNEDNNSLIAYYGAQRTDRQHYTGIVPDDDEQLKVFLADPPYGASDVITHQGGLQFDNKFKQFLGGSAVLTIGGEYLYDSVYDEIDAYNYLIDQTTTDLGIFVQNDWDVTKKLNFLAGFRLDKHNLVDNMVFSPRLSLLYKLDKNMQFRLGWGTGFRAPQAFDADLHIAFAGGGVSRITLADNLKEERSNSFTGSVNYDRATEHYIFGFTVEGFYTTLDDAFYQFPLGEDDFGERFEKRNGSGATVQGITLEARANFDYVVNIEAGFTIQTSLFNDPVENMEGLPAKREFLRTPNTYGYATLTYNISRITNVSANFLYTGKMDILHLGGEDTGHRDDAYYTSSPFTEVGLRAGHTFALKKGQTGLEIFAGAKNIFDAYQNDFDIGKNRDSNYIYGPSLPRTFLVGVKLKSL</sequence>
<dbReference type="InterPro" id="IPR012910">
    <property type="entry name" value="Plug_dom"/>
</dbReference>
<dbReference type="PROSITE" id="PS52016">
    <property type="entry name" value="TONB_DEPENDENT_REC_3"/>
    <property type="match status" value="1"/>
</dbReference>
<dbReference type="InterPro" id="IPR039426">
    <property type="entry name" value="TonB-dep_rcpt-like"/>
</dbReference>
<protein>
    <submittedName>
        <fullName evidence="12">TonB-dependent receptor</fullName>
    </submittedName>
</protein>
<dbReference type="GO" id="GO:0044718">
    <property type="term" value="P:siderophore transmembrane transport"/>
    <property type="evidence" value="ECO:0007669"/>
    <property type="project" value="TreeGrafter"/>
</dbReference>
<comment type="subcellular location">
    <subcellularLocation>
        <location evidence="1 8">Cell outer membrane</location>
        <topology evidence="1 8">Multi-pass membrane protein</topology>
    </subcellularLocation>
</comment>
<comment type="similarity">
    <text evidence="8 9">Belongs to the TonB-dependent receptor family.</text>
</comment>
<dbReference type="Gene3D" id="2.40.170.20">
    <property type="entry name" value="TonB-dependent receptor, beta-barrel domain"/>
    <property type="match status" value="1"/>
</dbReference>
<dbReference type="GO" id="GO:0030246">
    <property type="term" value="F:carbohydrate binding"/>
    <property type="evidence" value="ECO:0007669"/>
    <property type="project" value="InterPro"/>
</dbReference>
<dbReference type="Gene3D" id="2.170.130.10">
    <property type="entry name" value="TonB-dependent receptor, plug domain"/>
    <property type="match status" value="1"/>
</dbReference>
<feature type="domain" description="TonB-dependent receptor-like beta-barrel" evidence="10">
    <location>
        <begin position="350"/>
        <end position="734"/>
    </location>
</feature>
<evidence type="ECO:0000256" key="2">
    <source>
        <dbReference type="ARBA" id="ARBA00022448"/>
    </source>
</evidence>
<dbReference type="SUPFAM" id="SSF49452">
    <property type="entry name" value="Starch-binding domain-like"/>
    <property type="match status" value="1"/>
</dbReference>
<evidence type="ECO:0000313" key="12">
    <source>
        <dbReference type="EMBL" id="NEN21933.1"/>
    </source>
</evidence>
<evidence type="ECO:0000313" key="13">
    <source>
        <dbReference type="Proteomes" id="UP000486602"/>
    </source>
</evidence>
<dbReference type="RefSeq" id="WP_163282658.1">
    <property type="nucleotide sequence ID" value="NZ_JAAGVY010000001.1"/>
</dbReference>
<dbReference type="EMBL" id="JAAGVY010000001">
    <property type="protein sequence ID" value="NEN21933.1"/>
    <property type="molecule type" value="Genomic_DNA"/>
</dbReference>